<protein>
    <recommendedName>
        <fullName evidence="1">RNA-directed DNA polymerase</fullName>
        <ecNumber evidence="1">2.7.7.49</ecNumber>
    </recommendedName>
</protein>
<keyword evidence="5" id="KW-1185">Reference proteome</keyword>
<dbReference type="InterPro" id="IPR050951">
    <property type="entry name" value="Retrovirus_Pol_polyprotein"/>
</dbReference>
<dbReference type="SUPFAM" id="SSF53098">
    <property type="entry name" value="Ribonuclease H-like"/>
    <property type="match status" value="1"/>
</dbReference>
<accession>A0AAV0Y2I3</accession>
<evidence type="ECO:0000313" key="5">
    <source>
        <dbReference type="Proteomes" id="UP001160148"/>
    </source>
</evidence>
<dbReference type="EMBL" id="CARXXK010001462">
    <property type="protein sequence ID" value="CAI6376277.1"/>
    <property type="molecule type" value="Genomic_DNA"/>
</dbReference>
<name>A0AAV0Y2I3_9HEMI</name>
<dbReference type="Proteomes" id="UP001160148">
    <property type="component" value="Unassembled WGS sequence"/>
</dbReference>
<reference evidence="3 5" key="1">
    <citation type="submission" date="2023-01" db="EMBL/GenBank/DDBJ databases">
        <authorList>
            <person name="Whitehead M."/>
        </authorList>
    </citation>
    <scope>NUCLEOTIDE SEQUENCE [LARGE SCALE GENOMIC DNA]</scope>
</reference>
<dbReference type="GO" id="GO:0003964">
    <property type="term" value="F:RNA-directed DNA polymerase activity"/>
    <property type="evidence" value="ECO:0007669"/>
    <property type="project" value="UniProtKB-EC"/>
</dbReference>
<dbReference type="Pfam" id="PF17921">
    <property type="entry name" value="Integrase_H2C2"/>
    <property type="match status" value="1"/>
</dbReference>
<sequence length="292" mass="33859">MLKIFHEGQMGIERCKNSIRDLIFWPNVNSDMKNIVENCEVCMKYRNNNSKEPLIPHDIPQIPWFKLGTDLFHFDNKIYLLVVDYYSKFKEIAHLTSGFTMSDNGPPFSSLEFNSLWSEWDIEHITSSPHYAQSNGLAERSIQSIKKLLKKCKESKTDLYIALMHNRNSPKGNLCSPSQLLMSKSIRTKLPVPIDNLKPKLTELIGEKVLFKLVPNGPWINCKEIQIDKYPRSYVIEGEKGGNYRRNRKHLITCASTTSRKNNYEQPNLNLNIDKKSTRSGRTIIKPKWLDL</sequence>
<dbReference type="InterPro" id="IPR036397">
    <property type="entry name" value="RNaseH_sf"/>
</dbReference>
<dbReference type="AlphaFoldDB" id="A0AAV0Y2I3"/>
<dbReference type="PANTHER" id="PTHR37984:SF7">
    <property type="entry name" value="INTEGRASE CATALYTIC DOMAIN-CONTAINING PROTEIN"/>
    <property type="match status" value="1"/>
</dbReference>
<dbReference type="PANTHER" id="PTHR37984">
    <property type="entry name" value="PROTEIN CBG26694"/>
    <property type="match status" value="1"/>
</dbReference>
<feature type="domain" description="Integrase catalytic" evidence="2">
    <location>
        <begin position="101"/>
        <end position="151"/>
    </location>
</feature>
<evidence type="ECO:0000313" key="4">
    <source>
        <dbReference type="EMBL" id="CAI6376277.1"/>
    </source>
</evidence>
<dbReference type="InterPro" id="IPR041588">
    <property type="entry name" value="Integrase_H2C2"/>
</dbReference>
<evidence type="ECO:0000259" key="2">
    <source>
        <dbReference type="PROSITE" id="PS50994"/>
    </source>
</evidence>
<dbReference type="Gene3D" id="1.10.340.70">
    <property type="match status" value="1"/>
</dbReference>
<comment type="caution">
    <text evidence="3">The sequence shown here is derived from an EMBL/GenBank/DDBJ whole genome shotgun (WGS) entry which is preliminary data.</text>
</comment>
<dbReference type="EC" id="2.7.7.49" evidence="1"/>
<proteinExistence type="predicted"/>
<dbReference type="InterPro" id="IPR001584">
    <property type="entry name" value="Integrase_cat-core"/>
</dbReference>
<organism evidence="3 5">
    <name type="scientific">Macrosiphum euphorbiae</name>
    <name type="common">potato aphid</name>
    <dbReference type="NCBI Taxonomy" id="13131"/>
    <lineage>
        <taxon>Eukaryota</taxon>
        <taxon>Metazoa</taxon>
        <taxon>Ecdysozoa</taxon>
        <taxon>Arthropoda</taxon>
        <taxon>Hexapoda</taxon>
        <taxon>Insecta</taxon>
        <taxon>Pterygota</taxon>
        <taxon>Neoptera</taxon>
        <taxon>Paraneoptera</taxon>
        <taxon>Hemiptera</taxon>
        <taxon>Sternorrhyncha</taxon>
        <taxon>Aphidomorpha</taxon>
        <taxon>Aphidoidea</taxon>
        <taxon>Aphididae</taxon>
        <taxon>Macrosiphini</taxon>
        <taxon>Macrosiphum</taxon>
    </lineage>
</organism>
<evidence type="ECO:0000256" key="1">
    <source>
        <dbReference type="ARBA" id="ARBA00012493"/>
    </source>
</evidence>
<dbReference type="GO" id="GO:0015074">
    <property type="term" value="P:DNA integration"/>
    <property type="evidence" value="ECO:0007669"/>
    <property type="project" value="InterPro"/>
</dbReference>
<dbReference type="InterPro" id="IPR012337">
    <property type="entry name" value="RNaseH-like_sf"/>
</dbReference>
<evidence type="ECO:0000313" key="3">
    <source>
        <dbReference type="EMBL" id="CAI6375065.1"/>
    </source>
</evidence>
<dbReference type="PROSITE" id="PS50994">
    <property type="entry name" value="INTEGRASE"/>
    <property type="match status" value="1"/>
</dbReference>
<gene>
    <name evidence="3" type="ORF">MEUPH1_LOCUS28608</name>
    <name evidence="4" type="ORF">MEUPH1_LOCUS29666</name>
</gene>
<dbReference type="GO" id="GO:0003676">
    <property type="term" value="F:nucleic acid binding"/>
    <property type="evidence" value="ECO:0007669"/>
    <property type="project" value="InterPro"/>
</dbReference>
<dbReference type="EMBL" id="CARXXK010001258">
    <property type="protein sequence ID" value="CAI6375065.1"/>
    <property type="molecule type" value="Genomic_DNA"/>
</dbReference>
<dbReference type="Gene3D" id="3.30.420.10">
    <property type="entry name" value="Ribonuclease H-like superfamily/Ribonuclease H"/>
    <property type="match status" value="1"/>
</dbReference>